<keyword evidence="1" id="KW-0812">Transmembrane</keyword>
<evidence type="ECO:0000313" key="2">
    <source>
        <dbReference type="EMBL" id="DAE32714.1"/>
    </source>
</evidence>
<protein>
    <submittedName>
        <fullName evidence="2">Uncharacterized protein</fullName>
    </submittedName>
</protein>
<keyword evidence="1" id="KW-1133">Transmembrane helix</keyword>
<proteinExistence type="predicted"/>
<evidence type="ECO:0000256" key="1">
    <source>
        <dbReference type="SAM" id="Phobius"/>
    </source>
</evidence>
<accession>A0A8S5RNI9</accession>
<feature type="transmembrane region" description="Helical" evidence="1">
    <location>
        <begin position="20"/>
        <end position="47"/>
    </location>
</feature>
<keyword evidence="1" id="KW-0472">Membrane</keyword>
<organism evidence="2">
    <name type="scientific">virus sp. ctFlR8</name>
    <dbReference type="NCBI Taxonomy" id="2825811"/>
    <lineage>
        <taxon>Viruses</taxon>
    </lineage>
</organism>
<reference evidence="2" key="1">
    <citation type="journal article" date="2021" name="Proc. Natl. Acad. Sci. U.S.A.">
        <title>A Catalog of Tens of Thousands of Viruses from Human Metagenomes Reveals Hidden Associations with Chronic Diseases.</title>
        <authorList>
            <person name="Tisza M.J."/>
            <person name="Buck C.B."/>
        </authorList>
    </citation>
    <scope>NUCLEOTIDE SEQUENCE</scope>
    <source>
        <strain evidence="2">CtFlR8</strain>
    </source>
</reference>
<dbReference type="EMBL" id="BK059128">
    <property type="protein sequence ID" value="DAE32714.1"/>
    <property type="molecule type" value="Genomic_DNA"/>
</dbReference>
<sequence length="48" mass="5876">MGFFNRQTGDLCRWVHGGRWSALVFIYTWYIIVFLHLFIFILSNLYFI</sequence>
<name>A0A8S5RNI9_9VIRU</name>